<dbReference type="OrthoDB" id="9805416at2"/>
<feature type="domain" description="D-isomer specific 2-hydroxyacid dehydrogenase catalytic" evidence="5">
    <location>
        <begin position="6"/>
        <end position="308"/>
    </location>
</feature>
<evidence type="ECO:0000259" key="6">
    <source>
        <dbReference type="Pfam" id="PF02826"/>
    </source>
</evidence>
<keyword evidence="3" id="KW-0520">NAD</keyword>
<name>A0A1B1MXB4_9BACL</name>
<evidence type="ECO:0000256" key="4">
    <source>
        <dbReference type="RuleBase" id="RU003719"/>
    </source>
</evidence>
<dbReference type="AlphaFoldDB" id="A0A1B1MXB4"/>
<evidence type="ECO:0000313" key="7">
    <source>
        <dbReference type="EMBL" id="ANS73806.1"/>
    </source>
</evidence>
<dbReference type="InterPro" id="IPR006140">
    <property type="entry name" value="D-isomer_DH_NAD-bd"/>
</dbReference>
<evidence type="ECO:0000256" key="3">
    <source>
        <dbReference type="ARBA" id="ARBA00023027"/>
    </source>
</evidence>
<gene>
    <name evidence="7" type="ORF">AWM70_03810</name>
</gene>
<organism evidence="7 8">
    <name type="scientific">Paenibacillus yonginensis</name>
    <dbReference type="NCBI Taxonomy" id="1462996"/>
    <lineage>
        <taxon>Bacteria</taxon>
        <taxon>Bacillati</taxon>
        <taxon>Bacillota</taxon>
        <taxon>Bacilli</taxon>
        <taxon>Bacillales</taxon>
        <taxon>Paenibacillaceae</taxon>
        <taxon>Paenibacillus</taxon>
    </lineage>
</organism>
<reference evidence="7 8" key="1">
    <citation type="submission" date="2016-01" db="EMBL/GenBank/DDBJ databases">
        <title>Complete Genome Sequence of Paenibacillus yonginensis DCY84, a novel Plant Growth-Promoting Bacteria with Elicitation of Induced Systemic Resistance.</title>
        <authorList>
            <person name="Kim Y.J."/>
            <person name="Yang D.C."/>
            <person name="Sukweenadhi J."/>
        </authorList>
    </citation>
    <scope>NUCLEOTIDE SEQUENCE [LARGE SCALE GENOMIC DNA]</scope>
    <source>
        <strain evidence="7 8">DCY84</strain>
    </source>
</reference>
<dbReference type="InterPro" id="IPR006139">
    <property type="entry name" value="D-isomer_2_OHA_DH_cat_dom"/>
</dbReference>
<proteinExistence type="inferred from homology"/>
<dbReference type="RefSeq" id="WP_068694416.1">
    <property type="nucleotide sequence ID" value="NZ_CP014167.1"/>
</dbReference>
<dbReference type="EMBL" id="CP014167">
    <property type="protein sequence ID" value="ANS73806.1"/>
    <property type="molecule type" value="Genomic_DNA"/>
</dbReference>
<keyword evidence="8" id="KW-1185">Reference proteome</keyword>
<dbReference type="Pfam" id="PF00389">
    <property type="entry name" value="2-Hacid_dh"/>
    <property type="match status" value="1"/>
</dbReference>
<evidence type="ECO:0000256" key="1">
    <source>
        <dbReference type="ARBA" id="ARBA00005854"/>
    </source>
</evidence>
<dbReference type="GO" id="GO:0051287">
    <property type="term" value="F:NAD binding"/>
    <property type="evidence" value="ECO:0007669"/>
    <property type="project" value="InterPro"/>
</dbReference>
<dbReference type="STRING" id="1462996.AWM70_03810"/>
<keyword evidence="2 4" id="KW-0560">Oxidoreductase</keyword>
<evidence type="ECO:0000259" key="5">
    <source>
        <dbReference type="Pfam" id="PF00389"/>
    </source>
</evidence>
<dbReference type="FunFam" id="3.40.50.720:FF:000363">
    <property type="entry name" value="D-isomer specific 2-hydroxyacid dehydrogenase"/>
    <property type="match status" value="1"/>
</dbReference>
<dbReference type="Proteomes" id="UP000092573">
    <property type="component" value="Chromosome"/>
</dbReference>
<dbReference type="Pfam" id="PF02826">
    <property type="entry name" value="2-Hacid_dh_C"/>
    <property type="match status" value="1"/>
</dbReference>
<dbReference type="InterPro" id="IPR036291">
    <property type="entry name" value="NAD(P)-bd_dom_sf"/>
</dbReference>
<protein>
    <submittedName>
        <fullName evidence="7">Hydroxyacid dehydrogenase</fullName>
    </submittedName>
</protein>
<evidence type="ECO:0000313" key="8">
    <source>
        <dbReference type="Proteomes" id="UP000092573"/>
    </source>
</evidence>
<sequence>MGKIVAVRPLEEEIRGRIKAAAPGWELVDSRDAQELERHLQEAEVLMGWKSSYADLLLRDGTSLKWVQNWGAGVEHLPLKRFRELGIVLTNASGVHPFPISEHIFALLLSLTRRVHTAIRNQAARRWDLPEEGIGEAHGKTIGILGVGAIGSETARLAKAFHMTVLGLRNSDKPDEWVDRMYKPEQLNELLAECDYVVNCLPHTRETEKLIGKAQFAAMKAGAFYINIGRGATTDTEALVEALRNAAIAGAGLDVFEEEPLPSDHPLYELEQVIITPHNAGASPSYNERLVTIFIDNLKLYLQGQPPGVNVVDLVRQY</sequence>
<feature type="domain" description="D-isomer specific 2-hydroxyacid dehydrogenase NAD-binding" evidence="6">
    <location>
        <begin position="105"/>
        <end position="280"/>
    </location>
</feature>
<accession>A0A1B1MXB4</accession>
<dbReference type="SUPFAM" id="SSF51735">
    <property type="entry name" value="NAD(P)-binding Rossmann-fold domains"/>
    <property type="match status" value="1"/>
</dbReference>
<dbReference type="GO" id="GO:0016616">
    <property type="term" value="F:oxidoreductase activity, acting on the CH-OH group of donors, NAD or NADP as acceptor"/>
    <property type="evidence" value="ECO:0007669"/>
    <property type="project" value="InterPro"/>
</dbReference>
<dbReference type="SUPFAM" id="SSF52283">
    <property type="entry name" value="Formate/glycerate dehydrogenase catalytic domain-like"/>
    <property type="match status" value="1"/>
</dbReference>
<evidence type="ECO:0000256" key="2">
    <source>
        <dbReference type="ARBA" id="ARBA00023002"/>
    </source>
</evidence>
<comment type="similarity">
    <text evidence="1 4">Belongs to the D-isomer specific 2-hydroxyacid dehydrogenase family.</text>
</comment>
<dbReference type="CDD" id="cd05300">
    <property type="entry name" value="2-Hacid_dh_1"/>
    <property type="match status" value="1"/>
</dbReference>
<dbReference type="PANTHER" id="PTHR43333">
    <property type="entry name" value="2-HACID_DH_C DOMAIN-CONTAINING PROTEIN"/>
    <property type="match status" value="1"/>
</dbReference>
<dbReference type="Gene3D" id="3.40.50.720">
    <property type="entry name" value="NAD(P)-binding Rossmann-like Domain"/>
    <property type="match status" value="2"/>
</dbReference>
<dbReference type="PANTHER" id="PTHR43333:SF1">
    <property type="entry name" value="D-ISOMER SPECIFIC 2-HYDROXYACID DEHYDROGENASE NAD-BINDING DOMAIN-CONTAINING PROTEIN"/>
    <property type="match status" value="1"/>
</dbReference>
<dbReference type="KEGG" id="pyg:AWM70_03810"/>